<evidence type="ECO:0000313" key="2">
    <source>
        <dbReference type="Proteomes" id="UP000032360"/>
    </source>
</evidence>
<dbReference type="Gene3D" id="3.40.50.300">
    <property type="entry name" value="P-loop containing nucleotide triphosphate hydrolases"/>
    <property type="match status" value="1"/>
</dbReference>
<organism evidence="1 2">
    <name type="scientific">Acidithrix ferrooxidans</name>
    <dbReference type="NCBI Taxonomy" id="1280514"/>
    <lineage>
        <taxon>Bacteria</taxon>
        <taxon>Bacillati</taxon>
        <taxon>Actinomycetota</taxon>
        <taxon>Acidimicrobiia</taxon>
        <taxon>Acidimicrobiales</taxon>
        <taxon>Acidimicrobiaceae</taxon>
        <taxon>Acidithrix</taxon>
    </lineage>
</organism>
<reference evidence="1 2" key="1">
    <citation type="submission" date="2015-01" db="EMBL/GenBank/DDBJ databases">
        <title>Draft genome of the acidophilic iron oxidizer Acidithrix ferrooxidans strain Py-F3.</title>
        <authorList>
            <person name="Poehlein A."/>
            <person name="Eisen S."/>
            <person name="Schloemann M."/>
            <person name="Johnson B.D."/>
            <person name="Daniel R."/>
            <person name="Muehling M."/>
        </authorList>
    </citation>
    <scope>NUCLEOTIDE SEQUENCE [LARGE SCALE GENOMIC DNA]</scope>
    <source>
        <strain evidence="1 2">Py-F3</strain>
    </source>
</reference>
<dbReference type="PANTHER" id="PTHR41930:SF1">
    <property type="entry name" value="DEPHOSPHO-COA KINASE"/>
    <property type="match status" value="1"/>
</dbReference>
<comment type="caution">
    <text evidence="1">The sequence shown here is derived from an EMBL/GenBank/DDBJ whole genome shotgun (WGS) entry which is preliminary data.</text>
</comment>
<dbReference type="STRING" id="1280514.AXFE_09060"/>
<proteinExistence type="predicted"/>
<dbReference type="EMBL" id="JXYS01000023">
    <property type="protein sequence ID" value="KJF18161.1"/>
    <property type="molecule type" value="Genomic_DNA"/>
</dbReference>
<dbReference type="InterPro" id="IPR027417">
    <property type="entry name" value="P-loop_NTPase"/>
</dbReference>
<accession>A0A0D8HM53</accession>
<dbReference type="AlphaFoldDB" id="A0A0D8HM53"/>
<dbReference type="SUPFAM" id="SSF52540">
    <property type="entry name" value="P-loop containing nucleoside triphosphate hydrolases"/>
    <property type="match status" value="1"/>
</dbReference>
<sequence>MTHVICVSGHIGSGKTTLCWSLAETLSGCHVRSFGDVVRARAQAQGLPSTRLSLQEVGSAMIREGWHAFVSQLLVDLPGGFDVLIVDGIRHIGALSGIRDVMRDTQVVLVFLSCDANTLEGRLVQRGEALRVPRHAVEEEISGLAIIADIVLDATEPLEVIVETLVTYLGLTIQNAASEHEQRLIFDERC</sequence>
<keyword evidence="2" id="KW-1185">Reference proteome</keyword>
<dbReference type="GO" id="GO:0016301">
    <property type="term" value="F:kinase activity"/>
    <property type="evidence" value="ECO:0007669"/>
    <property type="project" value="UniProtKB-KW"/>
</dbReference>
<name>A0A0D8HM53_9ACTN</name>
<dbReference type="PANTHER" id="PTHR41930">
    <property type="entry name" value="UPF0200 PROTEIN MJ1399"/>
    <property type="match status" value="1"/>
</dbReference>
<dbReference type="EC" id="2.7.4.25" evidence="1"/>
<protein>
    <submittedName>
        <fullName evidence="1">Cytidylate kinase</fullName>
        <ecNumber evidence="1">2.7.4.25</ecNumber>
    </submittedName>
</protein>
<keyword evidence="1" id="KW-0418">Kinase</keyword>
<keyword evidence="1" id="KW-0808">Transferase</keyword>
<gene>
    <name evidence="1" type="primary">cmk1</name>
    <name evidence="1" type="ORF">AXFE_09060</name>
</gene>
<evidence type="ECO:0000313" key="1">
    <source>
        <dbReference type="EMBL" id="KJF18161.1"/>
    </source>
</evidence>
<dbReference type="Proteomes" id="UP000032360">
    <property type="component" value="Unassembled WGS sequence"/>
</dbReference>
<dbReference type="Pfam" id="PF13671">
    <property type="entry name" value="AAA_33"/>
    <property type="match status" value="1"/>
</dbReference>